<organism evidence="5 6">
    <name type="scientific">Ceratocystis fimbriata f. sp. platani</name>
    <dbReference type="NCBI Taxonomy" id="88771"/>
    <lineage>
        <taxon>Eukaryota</taxon>
        <taxon>Fungi</taxon>
        <taxon>Dikarya</taxon>
        <taxon>Ascomycota</taxon>
        <taxon>Pezizomycotina</taxon>
        <taxon>Sordariomycetes</taxon>
        <taxon>Hypocreomycetidae</taxon>
        <taxon>Microascales</taxon>
        <taxon>Ceratocystidaceae</taxon>
        <taxon>Ceratocystis</taxon>
    </lineage>
</organism>
<gene>
    <name evidence="5" type="ORF">CFO_g1352</name>
</gene>
<feature type="domain" description="Rrp7 RRM-like N-terminal" evidence="4">
    <location>
        <begin position="21"/>
        <end position="179"/>
    </location>
</feature>
<keyword evidence="6" id="KW-1185">Reference proteome</keyword>
<dbReference type="GO" id="GO:0006364">
    <property type="term" value="P:rRNA processing"/>
    <property type="evidence" value="ECO:0007669"/>
    <property type="project" value="TreeGrafter"/>
</dbReference>
<comment type="caution">
    <text evidence="5">The sequence shown here is derived from an EMBL/GenBank/DDBJ whole genome shotgun (WGS) entry which is preliminary data.</text>
</comment>
<reference evidence="5 6" key="1">
    <citation type="submission" date="2015-04" db="EMBL/GenBank/DDBJ databases">
        <title>Genome sequence of Ceratocystis platani, a major pathogen of plane trees.</title>
        <authorList>
            <person name="Belbahri L."/>
        </authorList>
    </citation>
    <scope>NUCLEOTIDE SEQUENCE [LARGE SCALE GENOMIC DNA]</scope>
    <source>
        <strain evidence="5 6">CFO</strain>
    </source>
</reference>
<evidence type="ECO:0000256" key="2">
    <source>
        <dbReference type="SAM" id="MobiDB-lite"/>
    </source>
</evidence>
<dbReference type="Gene3D" id="6.10.250.1770">
    <property type="match status" value="1"/>
</dbReference>
<name>A0A0F8BUN7_CERFI</name>
<dbReference type="Proteomes" id="UP000034841">
    <property type="component" value="Unassembled WGS sequence"/>
</dbReference>
<dbReference type="GO" id="GO:0032545">
    <property type="term" value="C:CURI complex"/>
    <property type="evidence" value="ECO:0007669"/>
    <property type="project" value="TreeGrafter"/>
</dbReference>
<dbReference type="EMBL" id="LBBL01000051">
    <property type="protein sequence ID" value="KKF96283.1"/>
    <property type="molecule type" value="Genomic_DNA"/>
</dbReference>
<feature type="domain" description="Ribosomal RNA-processing protein 7 C-terminal" evidence="3">
    <location>
        <begin position="197"/>
        <end position="317"/>
    </location>
</feature>
<protein>
    <recommendedName>
        <fullName evidence="7">Ribosomal RNA-processing protein 7</fullName>
    </recommendedName>
</protein>
<evidence type="ECO:0000259" key="4">
    <source>
        <dbReference type="Pfam" id="PF17799"/>
    </source>
</evidence>
<sequence length="318" mass="36526">MAPTSQYENKATEGTFIRFLVSMPPMPSFPMSAVHEMRVRRNAPKIPSEKDSRSIFIKNIPVDSNEAYFRALFIQLVGPGCFESISFRDENDPEPEVEPAQAKKIASFSKKRRHNQDEEDTQTAEEEQAKLPQLWTRRIHQSGSAAVVLLADEHNVRIALKKMAKTQSGKNLPVWGDGVSSSTEPLGPIWVMEHLQLCRPDREEIQGSVHAFFNVYNRKEKEAAEMAKRMRNEPDEDGFVTVTRGSRAAPASRSEAEAARERMMAKEAKKKEEMVGFYRFQMRERRKAEQQALIKRFEGDRKRVEALREKRGKFKPEN</sequence>
<comment type="similarity">
    <text evidence="1">Belongs to the RRP7 family.</text>
</comment>
<feature type="region of interest" description="Disordered" evidence="2">
    <location>
        <begin position="87"/>
        <end position="128"/>
    </location>
</feature>
<dbReference type="Pfam" id="PF12923">
    <property type="entry name" value="RRP7"/>
    <property type="match status" value="1"/>
</dbReference>
<dbReference type="InterPro" id="IPR024326">
    <property type="entry name" value="RRP7_C"/>
</dbReference>
<feature type="compositionally biased region" description="Acidic residues" evidence="2">
    <location>
        <begin position="117"/>
        <end position="126"/>
    </location>
</feature>
<dbReference type="GO" id="GO:0000028">
    <property type="term" value="P:ribosomal small subunit assembly"/>
    <property type="evidence" value="ECO:0007669"/>
    <property type="project" value="TreeGrafter"/>
</dbReference>
<dbReference type="GO" id="GO:0034456">
    <property type="term" value="C:UTP-C complex"/>
    <property type="evidence" value="ECO:0007669"/>
    <property type="project" value="TreeGrafter"/>
</dbReference>
<evidence type="ECO:0008006" key="7">
    <source>
        <dbReference type="Google" id="ProtNLM"/>
    </source>
</evidence>
<evidence type="ECO:0000313" key="6">
    <source>
        <dbReference type="Proteomes" id="UP000034841"/>
    </source>
</evidence>
<dbReference type="CDD" id="cd12950">
    <property type="entry name" value="RRP7_Rrp7p"/>
    <property type="match status" value="1"/>
</dbReference>
<evidence type="ECO:0000259" key="3">
    <source>
        <dbReference type="Pfam" id="PF12923"/>
    </source>
</evidence>
<dbReference type="OrthoDB" id="5390at2759"/>
<dbReference type="PANTHER" id="PTHR13191">
    <property type="entry name" value="RIBOSOMAL RNA PROCESSING PROTEIN 7-RELATED"/>
    <property type="match status" value="1"/>
</dbReference>
<dbReference type="InterPro" id="IPR040446">
    <property type="entry name" value="RRP7"/>
</dbReference>
<evidence type="ECO:0000313" key="5">
    <source>
        <dbReference type="EMBL" id="KKF96283.1"/>
    </source>
</evidence>
<dbReference type="Pfam" id="PF17799">
    <property type="entry name" value="RRM_Rrp7"/>
    <property type="match status" value="1"/>
</dbReference>
<dbReference type="AlphaFoldDB" id="A0A0F8BUN7"/>
<accession>A0A0F8BUN7</accession>
<proteinExistence type="inferred from homology"/>
<evidence type="ECO:0000256" key="1">
    <source>
        <dbReference type="ARBA" id="ARBA00006110"/>
    </source>
</evidence>
<dbReference type="InterPro" id="IPR040447">
    <property type="entry name" value="RRM_Rrp7"/>
</dbReference>
<dbReference type="PANTHER" id="PTHR13191:SF0">
    <property type="entry name" value="RIBOSOMAL RNA-PROCESSING PROTEIN 7 HOMOLOG A-RELATED"/>
    <property type="match status" value="1"/>
</dbReference>